<comment type="caution">
    <text evidence="1">The sequence shown here is derived from an EMBL/GenBank/DDBJ whole genome shotgun (WGS) entry which is preliminary data.</text>
</comment>
<name>A0A8T3VPY4_9EURY</name>
<dbReference type="EMBL" id="SUTF01000002">
    <property type="protein sequence ID" value="MBE6510035.1"/>
    <property type="molecule type" value="Genomic_DNA"/>
</dbReference>
<evidence type="ECO:0000313" key="2">
    <source>
        <dbReference type="Proteomes" id="UP000713479"/>
    </source>
</evidence>
<reference evidence="1" key="1">
    <citation type="submission" date="2019-04" db="EMBL/GenBank/DDBJ databases">
        <title>Evolution of Biomass-Degrading Anaerobic Consortia Revealed by Metagenomics.</title>
        <authorList>
            <person name="Peng X."/>
        </authorList>
    </citation>
    <scope>NUCLEOTIDE SEQUENCE</scope>
    <source>
        <strain evidence="1">SIG13</strain>
    </source>
</reference>
<gene>
    <name evidence="1" type="ORF">E7Z74_02010</name>
</gene>
<protein>
    <submittedName>
        <fullName evidence="1">Uncharacterized protein</fullName>
    </submittedName>
</protein>
<proteinExistence type="predicted"/>
<dbReference type="AlphaFoldDB" id="A0A8T3VPY4"/>
<accession>A0A8T3VPY4</accession>
<dbReference type="Proteomes" id="UP000713479">
    <property type="component" value="Unassembled WGS sequence"/>
</dbReference>
<evidence type="ECO:0000313" key="1">
    <source>
        <dbReference type="EMBL" id="MBE6510035.1"/>
    </source>
</evidence>
<organism evidence="1 2">
    <name type="scientific">Methanobrevibacter millerae</name>
    <dbReference type="NCBI Taxonomy" id="230361"/>
    <lineage>
        <taxon>Archaea</taxon>
        <taxon>Methanobacteriati</taxon>
        <taxon>Methanobacteriota</taxon>
        <taxon>Methanomada group</taxon>
        <taxon>Methanobacteria</taxon>
        <taxon>Methanobacteriales</taxon>
        <taxon>Methanobacteriaceae</taxon>
        <taxon>Methanobrevibacter</taxon>
    </lineage>
</organism>
<sequence length="132" mass="14821">MPDISDSIVSGDSDYNEAVDLLNDKNYDESKNKAISASNNFNKSISQLSGIKDNFTSNTNDVYKSYVNTLLEELKLKMNATGDLLEAIDYYKNYQNSTGNSYASEANEFMNDALEFQNVRNGLVKDNPDLFK</sequence>